<reference evidence="2" key="1">
    <citation type="submission" date="2024-09" db="EMBL/GenBank/DDBJ databases">
        <authorList>
            <person name="Sun Q."/>
        </authorList>
    </citation>
    <scope>NUCLEOTIDE SEQUENCE [LARGE SCALE GENOMIC DNA]</scope>
    <source>
        <strain evidence="2">JCM 31273</strain>
    </source>
</reference>
<evidence type="ECO:0000313" key="3">
    <source>
        <dbReference type="Proteomes" id="UP001589595"/>
    </source>
</evidence>
<dbReference type="RefSeq" id="WP_222922718.1">
    <property type="nucleotide sequence ID" value="NZ_CP082286.1"/>
</dbReference>
<gene>
    <name evidence="2" type="ORF">ACFFOL_07980</name>
</gene>
<name>A0ABD5MNG5_9EURY</name>
<dbReference type="Proteomes" id="UP001589595">
    <property type="component" value="Unassembled WGS sequence"/>
</dbReference>
<sequence length="93" mass="10569">MNNDLLGERKKTGEYDWEEVEPTVAIFELIAKFEHEENTETVPFLNLPLHTYVDTDALTTLVQSNGLVSISLNISHYHVQIHGNTVEITTVED</sequence>
<evidence type="ECO:0000313" key="2">
    <source>
        <dbReference type="EMBL" id="MFB9824110.1"/>
    </source>
</evidence>
<organism evidence="2 3">
    <name type="scientific">Halobaculum roseum</name>
    <dbReference type="NCBI Taxonomy" id="2175149"/>
    <lineage>
        <taxon>Archaea</taxon>
        <taxon>Methanobacteriati</taxon>
        <taxon>Methanobacteriota</taxon>
        <taxon>Stenosarchaea group</taxon>
        <taxon>Halobacteria</taxon>
        <taxon>Halobacteriales</taxon>
        <taxon>Haloferacaceae</taxon>
        <taxon>Halobaculum</taxon>
    </lineage>
</organism>
<accession>A0ABD5MNG5</accession>
<dbReference type="AlphaFoldDB" id="A0ABD5MNG5"/>
<comment type="caution">
    <text evidence="2">The sequence shown here is derived from an EMBL/GenBank/DDBJ whole genome shotgun (WGS) entry which is preliminary data.</text>
</comment>
<evidence type="ECO:0000259" key="1">
    <source>
        <dbReference type="Pfam" id="PF18545"/>
    </source>
</evidence>
<proteinExistence type="predicted"/>
<dbReference type="EMBL" id="JBHMAJ010000006">
    <property type="protein sequence ID" value="MFB9824110.1"/>
    <property type="molecule type" value="Genomic_DNA"/>
</dbReference>
<feature type="domain" description="Halobacterial output" evidence="1">
    <location>
        <begin position="20"/>
        <end position="89"/>
    </location>
</feature>
<dbReference type="GeneID" id="300986648"/>
<keyword evidence="3" id="KW-1185">Reference proteome</keyword>
<protein>
    <submittedName>
        <fullName evidence="2">HalOD1 output domain-containing protein</fullName>
    </submittedName>
</protein>
<dbReference type="Pfam" id="PF18545">
    <property type="entry name" value="HalOD1"/>
    <property type="match status" value="1"/>
</dbReference>
<dbReference type="InterPro" id="IPR040624">
    <property type="entry name" value="HalOD1"/>
</dbReference>